<proteinExistence type="predicted"/>
<gene>
    <name evidence="1" type="ORF">ACT18_15795</name>
</gene>
<sequence length="273" mass="29434">MTTGLPDFPVQTYDHPLPLDFVAPPVNPTAFGLYSSTAWTGIGADQPSRHLHGVEVRGNSYPNGQSAGVWNAPWCGDPVPGQLKEGHRPDILDAFEPMVLWAADECDLTAPSRAEVTANAAQILRLEEQVMAEREFAERLKLDAADLGTPQTAASFKQAVGYLEGAAALTNTLTFFHAGAQWASQEFGLVLKSGTRWTSPLGHVWIFGGGYVEGLENMIVATSQPYGWRDEPQVRTTMATGDNLFVAIAERTVVIGYEALVAAVEITAPEPQP</sequence>
<dbReference type="Proteomes" id="UP000092668">
    <property type="component" value="Unassembled WGS sequence"/>
</dbReference>
<dbReference type="RefSeq" id="WP_065288770.1">
    <property type="nucleotide sequence ID" value="NZ_LFOE01000025.1"/>
</dbReference>
<dbReference type="EMBL" id="LFOE01000025">
    <property type="protein sequence ID" value="OBY30793.1"/>
    <property type="molecule type" value="Genomic_DNA"/>
</dbReference>
<keyword evidence="2" id="KW-1185">Reference proteome</keyword>
<evidence type="ECO:0000313" key="1">
    <source>
        <dbReference type="EMBL" id="OBY30793.1"/>
    </source>
</evidence>
<reference evidence="1 2" key="1">
    <citation type="submission" date="2015-06" db="EMBL/GenBank/DDBJ databases">
        <title>Genome sequence of Mycobacterium kumamotonense strain Roo.</title>
        <authorList>
            <person name="Greninger A.L."/>
            <person name="Cunningham G."/>
            <person name="Miller S."/>
        </authorList>
    </citation>
    <scope>NUCLEOTIDE SEQUENCE [LARGE SCALE GENOMIC DNA]</scope>
    <source>
        <strain evidence="1 2">Roo</strain>
    </source>
</reference>
<evidence type="ECO:0008006" key="3">
    <source>
        <dbReference type="Google" id="ProtNLM"/>
    </source>
</evidence>
<organism evidence="1 2">
    <name type="scientific">Mycolicibacter kumamotonensis</name>
    <dbReference type="NCBI Taxonomy" id="354243"/>
    <lineage>
        <taxon>Bacteria</taxon>
        <taxon>Bacillati</taxon>
        <taxon>Actinomycetota</taxon>
        <taxon>Actinomycetes</taxon>
        <taxon>Mycobacteriales</taxon>
        <taxon>Mycobacteriaceae</taxon>
        <taxon>Mycolicibacter</taxon>
    </lineage>
</organism>
<evidence type="ECO:0000313" key="2">
    <source>
        <dbReference type="Proteomes" id="UP000092668"/>
    </source>
</evidence>
<protein>
    <recommendedName>
        <fullName evidence="3">Gp13 protein</fullName>
    </recommendedName>
</protein>
<dbReference type="PATRIC" id="fig|354243.3.peg.3267"/>
<name>A0A1B8SDH8_9MYCO</name>
<comment type="caution">
    <text evidence="1">The sequence shown here is derived from an EMBL/GenBank/DDBJ whole genome shotgun (WGS) entry which is preliminary data.</text>
</comment>
<dbReference type="OrthoDB" id="4556179at2"/>
<accession>A0A1B8SDH8</accession>
<dbReference type="AlphaFoldDB" id="A0A1B8SDH8"/>